<comment type="caution">
    <text evidence="4">The sequence shown here is derived from an EMBL/GenBank/DDBJ whole genome shotgun (WGS) entry which is preliminary data.</text>
</comment>
<gene>
    <name evidence="4" type="ORF">C5Y98_05315</name>
</gene>
<feature type="transmembrane region" description="Helical" evidence="2">
    <location>
        <begin position="12"/>
        <end position="35"/>
    </location>
</feature>
<dbReference type="AlphaFoldDB" id="A0A2S8GA76"/>
<dbReference type="SUPFAM" id="SSF54523">
    <property type="entry name" value="Pili subunits"/>
    <property type="match status" value="1"/>
</dbReference>
<dbReference type="OrthoDB" id="277292at2"/>
<dbReference type="Gene3D" id="3.30.700.10">
    <property type="entry name" value="Glycoprotein, Type 4 Pilin"/>
    <property type="match status" value="1"/>
</dbReference>
<dbReference type="InterPro" id="IPR027558">
    <property type="entry name" value="Pre_pil_HX9DG_C"/>
</dbReference>
<dbReference type="InterPro" id="IPR011453">
    <property type="entry name" value="DUF1559"/>
</dbReference>
<dbReference type="InterPro" id="IPR045584">
    <property type="entry name" value="Pilin-like"/>
</dbReference>
<evidence type="ECO:0000256" key="2">
    <source>
        <dbReference type="SAM" id="Phobius"/>
    </source>
</evidence>
<keyword evidence="2" id="KW-0472">Membrane</keyword>
<dbReference type="Pfam" id="PF07596">
    <property type="entry name" value="SBP_bac_10"/>
    <property type="match status" value="1"/>
</dbReference>
<dbReference type="PANTHER" id="PTHR30093:SF2">
    <property type="entry name" value="TYPE II SECRETION SYSTEM PROTEIN H"/>
    <property type="match status" value="1"/>
</dbReference>
<evidence type="ECO:0000313" key="4">
    <source>
        <dbReference type="EMBL" id="PQO40994.1"/>
    </source>
</evidence>
<dbReference type="PROSITE" id="PS00409">
    <property type="entry name" value="PROKAR_NTER_METHYL"/>
    <property type="match status" value="1"/>
</dbReference>
<proteinExistence type="predicted"/>
<dbReference type="RefSeq" id="WP_105352273.1">
    <property type="nucleotide sequence ID" value="NZ_PUIB01000007.1"/>
</dbReference>
<reference evidence="4 5" key="1">
    <citation type="submission" date="2018-02" db="EMBL/GenBank/DDBJ databases">
        <title>Comparative genomes isolates from brazilian mangrove.</title>
        <authorList>
            <person name="Araujo J.E."/>
            <person name="Taketani R.G."/>
            <person name="Silva M.C.P."/>
            <person name="Loureco M.V."/>
            <person name="Andreote F.D."/>
        </authorList>
    </citation>
    <scope>NUCLEOTIDE SEQUENCE [LARGE SCALE GENOMIC DNA]</scope>
    <source>
        <strain evidence="4 5">NAP PRIS-MGV</strain>
    </source>
</reference>
<feature type="compositionally biased region" description="Polar residues" evidence="1">
    <location>
        <begin position="146"/>
        <end position="160"/>
    </location>
</feature>
<dbReference type="EMBL" id="PUIB01000007">
    <property type="protein sequence ID" value="PQO40994.1"/>
    <property type="molecule type" value="Genomic_DNA"/>
</dbReference>
<evidence type="ECO:0000256" key="1">
    <source>
        <dbReference type="SAM" id="MobiDB-lite"/>
    </source>
</evidence>
<dbReference type="PANTHER" id="PTHR30093">
    <property type="entry name" value="GENERAL SECRETION PATHWAY PROTEIN G"/>
    <property type="match status" value="1"/>
</dbReference>
<dbReference type="Pfam" id="PF07963">
    <property type="entry name" value="N_methyl"/>
    <property type="match status" value="1"/>
</dbReference>
<evidence type="ECO:0000259" key="3">
    <source>
        <dbReference type="Pfam" id="PF07596"/>
    </source>
</evidence>
<feature type="domain" description="DUF1559" evidence="3">
    <location>
        <begin position="36"/>
        <end position="321"/>
    </location>
</feature>
<name>A0A2S8GA76_9BACT</name>
<protein>
    <submittedName>
        <fullName evidence="4">Pilus assembly protein</fullName>
    </submittedName>
</protein>
<dbReference type="NCBIfam" id="TIGR02532">
    <property type="entry name" value="IV_pilin_GFxxxE"/>
    <property type="match status" value="1"/>
</dbReference>
<sequence length="345" mass="37612">MRHLSPPSRRGFTLVELLVVIAIIGVLIALLLPAVQQAREAARRMQCTNHLKQVGLAVHNFAGARNGLPPATVGFKVGTEGNAPRASFFMIILPYMEQNAAYELLSNTTNNLGGLVTNPLFWNTLTDQQRESFQFSTYFCPSRRSTAQTMGTGPSTTQGSLHGPRGDYAVVQGRLNRHWALWMQNYDPTNLNDHVGPLRPARWSSSANSWMPRDTFAWWTDGTSNQIVIGEKHIELPHIDLCPDSPGSGTERNKQADCSIISLGDWGTVPSARSFNAGIARSNRDPLTYTEDGAQWGSNHPGVCNFLFGDGSVRALSNTIPTGNGPAFLLSRLGNVNDGNTVSIP</sequence>
<dbReference type="NCBIfam" id="TIGR04294">
    <property type="entry name" value="pre_pil_HX9DG"/>
    <property type="match status" value="1"/>
</dbReference>
<evidence type="ECO:0000313" key="5">
    <source>
        <dbReference type="Proteomes" id="UP000239388"/>
    </source>
</evidence>
<keyword evidence="2" id="KW-0812">Transmembrane</keyword>
<dbReference type="Proteomes" id="UP000239388">
    <property type="component" value="Unassembled WGS sequence"/>
</dbReference>
<dbReference type="InterPro" id="IPR012902">
    <property type="entry name" value="N_methyl_site"/>
</dbReference>
<feature type="region of interest" description="Disordered" evidence="1">
    <location>
        <begin position="146"/>
        <end position="165"/>
    </location>
</feature>
<accession>A0A2S8GA76</accession>
<organism evidence="4 5">
    <name type="scientific">Blastopirellula marina</name>
    <dbReference type="NCBI Taxonomy" id="124"/>
    <lineage>
        <taxon>Bacteria</taxon>
        <taxon>Pseudomonadati</taxon>
        <taxon>Planctomycetota</taxon>
        <taxon>Planctomycetia</taxon>
        <taxon>Pirellulales</taxon>
        <taxon>Pirellulaceae</taxon>
        <taxon>Blastopirellula</taxon>
    </lineage>
</organism>
<keyword evidence="2" id="KW-1133">Transmembrane helix</keyword>